<keyword evidence="5 9" id="KW-0967">Endosome</keyword>
<evidence type="ECO:0000256" key="3">
    <source>
        <dbReference type="ARBA" id="ARBA00011738"/>
    </source>
</evidence>
<evidence type="ECO:0000313" key="11">
    <source>
        <dbReference type="EMBL" id="KAK1381177.1"/>
    </source>
</evidence>
<reference evidence="11" key="1">
    <citation type="submission" date="2023-02" db="EMBL/GenBank/DDBJ databases">
        <title>Genome of toxic invasive species Heracleum sosnowskyi carries increased number of genes despite the absence of recent whole-genome duplications.</title>
        <authorList>
            <person name="Schelkunov M."/>
            <person name="Shtratnikova V."/>
            <person name="Makarenko M."/>
            <person name="Klepikova A."/>
            <person name="Omelchenko D."/>
            <person name="Novikova G."/>
            <person name="Obukhova E."/>
            <person name="Bogdanov V."/>
            <person name="Penin A."/>
            <person name="Logacheva M."/>
        </authorList>
    </citation>
    <scope>NUCLEOTIDE SEQUENCE</scope>
    <source>
        <strain evidence="11">Hsosn_3</strain>
        <tissue evidence="11">Leaf</tissue>
    </source>
</reference>
<evidence type="ECO:0000313" key="12">
    <source>
        <dbReference type="Proteomes" id="UP001237642"/>
    </source>
</evidence>
<dbReference type="SUPFAM" id="SSF103481">
    <property type="entry name" value="Multidrug resistance efflux transporter EmrE"/>
    <property type="match status" value="1"/>
</dbReference>
<dbReference type="GO" id="GO:0015095">
    <property type="term" value="F:magnesium ion transmembrane transporter activity"/>
    <property type="evidence" value="ECO:0007669"/>
    <property type="project" value="UniProtKB-UniRule"/>
</dbReference>
<keyword evidence="7 9" id="KW-0472">Membrane</keyword>
<sequence length="381" mass="40691">MGFSANNVRGLILALSSSAFIGTSFIIKKKGLMKAGASGVGASAGGHSYLKEPMWWAGMITMVAGEIANFVAYAYAPAVLVTPLGALSIIVSEILAHFVLKERLHIFGVVGIVLCVIGSVGVVIHAPQERTINSVKLLWHLALQPGFIIYFFVVLVSIVILVFWVAPQYGTTNILVYIAVCSLAGSLTVMGVKAVGIALKLSFGGKNQFKFYQTWIFVLLVIGCVLVQMNYLNKALDTFNINIVSPVYYVAFTCLTIVASMIMLKDWDHATSSQIIGAITGFITILCGTFLLHRIKDTEKTPVQGTPCRSPEVNTGSARGSRTTEVNASDSGSFRTPDVNSDIAISVSAPEIHTDNTEGGSRTSEGNTVNARVSNSTEADV</sequence>
<feature type="transmembrane region" description="Helical" evidence="9">
    <location>
        <begin position="81"/>
        <end position="100"/>
    </location>
</feature>
<keyword evidence="12" id="KW-1185">Reference proteome</keyword>
<organism evidence="11 12">
    <name type="scientific">Heracleum sosnowskyi</name>
    <dbReference type="NCBI Taxonomy" id="360622"/>
    <lineage>
        <taxon>Eukaryota</taxon>
        <taxon>Viridiplantae</taxon>
        <taxon>Streptophyta</taxon>
        <taxon>Embryophyta</taxon>
        <taxon>Tracheophyta</taxon>
        <taxon>Spermatophyta</taxon>
        <taxon>Magnoliopsida</taxon>
        <taxon>eudicotyledons</taxon>
        <taxon>Gunneridae</taxon>
        <taxon>Pentapetalae</taxon>
        <taxon>asterids</taxon>
        <taxon>campanulids</taxon>
        <taxon>Apiales</taxon>
        <taxon>Apiaceae</taxon>
        <taxon>Apioideae</taxon>
        <taxon>apioid superclade</taxon>
        <taxon>Tordylieae</taxon>
        <taxon>Tordyliinae</taxon>
        <taxon>Heracleum</taxon>
    </lineage>
</organism>
<proteinExistence type="inferred from homology"/>
<feature type="transmembrane region" description="Helical" evidence="9">
    <location>
        <begin position="6"/>
        <end position="27"/>
    </location>
</feature>
<evidence type="ECO:0000256" key="7">
    <source>
        <dbReference type="ARBA" id="ARBA00023136"/>
    </source>
</evidence>
<gene>
    <name evidence="11" type="ORF">POM88_027921</name>
</gene>
<dbReference type="Pfam" id="PF05653">
    <property type="entry name" value="Mg_trans_NIPA"/>
    <property type="match status" value="1"/>
</dbReference>
<feature type="transmembrane region" description="Helical" evidence="9">
    <location>
        <begin position="174"/>
        <end position="199"/>
    </location>
</feature>
<feature type="transmembrane region" description="Helical" evidence="9">
    <location>
        <begin position="243"/>
        <end position="263"/>
    </location>
</feature>
<dbReference type="PANTHER" id="PTHR12570:SF20">
    <property type="entry name" value="MAGNESIUM TRANSPORTER NIPA1-RELATED"/>
    <property type="match status" value="1"/>
</dbReference>
<keyword evidence="9" id="KW-0406">Ion transport</keyword>
<keyword evidence="9" id="KW-0813">Transport</keyword>
<accession>A0AAD8IAX4</accession>
<feature type="transmembrane region" description="Helical" evidence="9">
    <location>
        <begin position="107"/>
        <end position="127"/>
    </location>
</feature>
<comment type="function">
    <text evidence="8 9">Acts as a Mg(2+) transporter. Can also transport other divalent cations such as Fe(2+), Sr(2+), Ba(2+), Mn(2+) and Co(2+) but to a much less extent than Mg(2+).</text>
</comment>
<dbReference type="EMBL" id="JAUIZM010000006">
    <property type="protein sequence ID" value="KAK1381177.1"/>
    <property type="molecule type" value="Genomic_DNA"/>
</dbReference>
<name>A0AAD8IAX4_9APIA</name>
<dbReference type="Proteomes" id="UP001237642">
    <property type="component" value="Unassembled WGS sequence"/>
</dbReference>
<dbReference type="AlphaFoldDB" id="A0AAD8IAX4"/>
<comment type="caution">
    <text evidence="11">The sequence shown here is derived from an EMBL/GenBank/DDBJ whole genome shotgun (WGS) entry which is preliminary data.</text>
</comment>
<comment type="similarity">
    <text evidence="2 9">Belongs to the NIPA (TC 2.A.7) family.</text>
</comment>
<dbReference type="PANTHER" id="PTHR12570">
    <property type="match status" value="1"/>
</dbReference>
<evidence type="ECO:0000256" key="5">
    <source>
        <dbReference type="ARBA" id="ARBA00022753"/>
    </source>
</evidence>
<feature type="transmembrane region" description="Helical" evidence="9">
    <location>
        <begin position="275"/>
        <end position="292"/>
    </location>
</feature>
<protein>
    <recommendedName>
        <fullName evidence="9">Probable magnesium transporter</fullName>
    </recommendedName>
</protein>
<keyword evidence="9" id="KW-0460">Magnesium</keyword>
<keyword evidence="9" id="KW-1003">Cell membrane</keyword>
<feature type="compositionally biased region" description="Polar residues" evidence="10">
    <location>
        <begin position="357"/>
        <end position="381"/>
    </location>
</feature>
<evidence type="ECO:0000256" key="8">
    <source>
        <dbReference type="ARBA" id="ARBA00025284"/>
    </source>
</evidence>
<evidence type="ECO:0000256" key="9">
    <source>
        <dbReference type="RuleBase" id="RU363078"/>
    </source>
</evidence>
<evidence type="ECO:0000256" key="6">
    <source>
        <dbReference type="ARBA" id="ARBA00022989"/>
    </source>
</evidence>
<comment type="subcellular location">
    <subcellularLocation>
        <location evidence="9">Cell membrane</location>
        <topology evidence="9">Multi-pass membrane protein</topology>
    </subcellularLocation>
    <subcellularLocation>
        <location evidence="9">Early endosome</location>
    </subcellularLocation>
    <subcellularLocation>
        <location evidence="1">Membrane</location>
        <topology evidence="1">Multi-pass membrane protein</topology>
    </subcellularLocation>
</comment>
<comment type="subunit">
    <text evidence="3 9">Homodimer.</text>
</comment>
<evidence type="ECO:0000256" key="2">
    <source>
        <dbReference type="ARBA" id="ARBA00007001"/>
    </source>
</evidence>
<feature type="region of interest" description="Disordered" evidence="10">
    <location>
        <begin position="301"/>
        <end position="381"/>
    </location>
</feature>
<feature type="compositionally biased region" description="Polar residues" evidence="10">
    <location>
        <begin position="312"/>
        <end position="334"/>
    </location>
</feature>
<dbReference type="InterPro" id="IPR008521">
    <property type="entry name" value="Mg_trans_NIPA"/>
</dbReference>
<keyword evidence="4 9" id="KW-0812">Transmembrane</keyword>
<dbReference type="GO" id="GO:0005886">
    <property type="term" value="C:plasma membrane"/>
    <property type="evidence" value="ECO:0007669"/>
    <property type="project" value="UniProtKB-SubCell"/>
</dbReference>
<reference evidence="11" key="2">
    <citation type="submission" date="2023-05" db="EMBL/GenBank/DDBJ databases">
        <authorList>
            <person name="Schelkunov M.I."/>
        </authorList>
    </citation>
    <scope>NUCLEOTIDE SEQUENCE</scope>
    <source>
        <strain evidence="11">Hsosn_3</strain>
        <tissue evidence="11">Leaf</tissue>
    </source>
</reference>
<evidence type="ECO:0000256" key="4">
    <source>
        <dbReference type="ARBA" id="ARBA00022692"/>
    </source>
</evidence>
<dbReference type="GO" id="GO:0005769">
    <property type="term" value="C:early endosome"/>
    <property type="evidence" value="ECO:0007669"/>
    <property type="project" value="UniProtKB-SubCell"/>
</dbReference>
<keyword evidence="6 9" id="KW-1133">Transmembrane helix</keyword>
<dbReference type="InterPro" id="IPR037185">
    <property type="entry name" value="EmrE-like"/>
</dbReference>
<feature type="transmembrane region" description="Helical" evidence="9">
    <location>
        <begin position="147"/>
        <end position="167"/>
    </location>
</feature>
<feature type="transmembrane region" description="Helical" evidence="9">
    <location>
        <begin position="211"/>
        <end position="231"/>
    </location>
</feature>
<evidence type="ECO:0000256" key="10">
    <source>
        <dbReference type="SAM" id="MobiDB-lite"/>
    </source>
</evidence>
<evidence type="ECO:0000256" key="1">
    <source>
        <dbReference type="ARBA" id="ARBA00004141"/>
    </source>
</evidence>